<proteinExistence type="predicted"/>
<dbReference type="HOGENOM" id="CLU_2093863_0_0_5"/>
<dbReference type="PATRIC" id="fig|1215343.11.peg.1276"/>
<gene>
    <name evidence="1" type="ordered locus">B488_12370</name>
</gene>
<reference evidence="1 2" key="1">
    <citation type="journal article" date="2012" name="Stand. Genomic Sci.">
        <title>Complete genome sequence of Liberibacter crescens BT-1.</title>
        <authorList>
            <person name="Leonard M.T."/>
            <person name="Fagen J.R."/>
            <person name="Davis-Richardson A.G."/>
            <person name="Davis M.J."/>
            <person name="Triplett E.W."/>
        </authorList>
    </citation>
    <scope>NUCLEOTIDE SEQUENCE [LARGE SCALE GENOMIC DNA]</scope>
    <source>
        <strain evidence="1 2">BT-1</strain>
    </source>
</reference>
<dbReference type="AlphaFoldDB" id="L0EUJ6"/>
<dbReference type="STRING" id="1215343.B488_12370"/>
<protein>
    <submittedName>
        <fullName evidence="1">Uncharacterized protein</fullName>
    </submittedName>
</protein>
<keyword evidence="2" id="KW-1185">Reference proteome</keyword>
<accession>L0EUJ6</accession>
<dbReference type="eggNOG" id="ENOG50330NT">
    <property type="taxonomic scope" value="Bacteria"/>
</dbReference>
<evidence type="ECO:0000313" key="1">
    <source>
        <dbReference type="EMBL" id="AGA65229.1"/>
    </source>
</evidence>
<dbReference type="EMBL" id="CP003789">
    <property type="protein sequence ID" value="AGA65229.1"/>
    <property type="molecule type" value="Genomic_DNA"/>
</dbReference>
<sequence length="116" mass="12972">MLPIVGVSQGEAFFLSQQLGITAKKRGLIIKNANDLNSNYILKGYFSISSLEKGLVTIIYVWDVLSQGGIQLHRFQGQESIKGLSYDVRDKIPTSVFQNIVVHTVSDFVLWKQAQN</sequence>
<evidence type="ECO:0000313" key="2">
    <source>
        <dbReference type="Proteomes" id="UP000010799"/>
    </source>
</evidence>
<dbReference type="KEGG" id="lcc:B488_12370"/>
<organism evidence="1 2">
    <name type="scientific">Liberibacter crescens (strain BT-1)</name>
    <dbReference type="NCBI Taxonomy" id="1215343"/>
    <lineage>
        <taxon>Bacteria</taxon>
        <taxon>Pseudomonadati</taxon>
        <taxon>Pseudomonadota</taxon>
        <taxon>Alphaproteobacteria</taxon>
        <taxon>Hyphomicrobiales</taxon>
        <taxon>Rhizobiaceae</taxon>
        <taxon>Liberibacter</taxon>
    </lineage>
</organism>
<dbReference type="Proteomes" id="UP000010799">
    <property type="component" value="Chromosome"/>
</dbReference>
<name>L0EUJ6_LIBCB</name>
<dbReference type="RefSeq" id="WP_015273654.1">
    <property type="nucleotide sequence ID" value="NC_019907.1"/>
</dbReference>